<feature type="compositionally biased region" description="Low complexity" evidence="11">
    <location>
        <begin position="374"/>
        <end position="403"/>
    </location>
</feature>
<feature type="compositionally biased region" description="Basic and acidic residues" evidence="11">
    <location>
        <begin position="683"/>
        <end position="710"/>
    </location>
</feature>
<evidence type="ECO:0000256" key="1">
    <source>
        <dbReference type="ARBA" id="ARBA00004125"/>
    </source>
</evidence>
<organism evidence="14 15">
    <name type="scientific">Coemansia erecta</name>
    <dbReference type="NCBI Taxonomy" id="147472"/>
    <lineage>
        <taxon>Eukaryota</taxon>
        <taxon>Fungi</taxon>
        <taxon>Fungi incertae sedis</taxon>
        <taxon>Zoopagomycota</taxon>
        <taxon>Kickxellomycotina</taxon>
        <taxon>Kickxellomycetes</taxon>
        <taxon>Kickxellales</taxon>
        <taxon>Kickxellaceae</taxon>
        <taxon>Coemansia</taxon>
    </lineage>
</organism>
<reference evidence="14" key="1">
    <citation type="submission" date="2022-07" db="EMBL/GenBank/DDBJ databases">
        <title>Phylogenomic reconstructions and comparative analyses of Kickxellomycotina fungi.</title>
        <authorList>
            <person name="Reynolds N.K."/>
            <person name="Stajich J.E."/>
            <person name="Barry K."/>
            <person name="Grigoriev I.V."/>
            <person name="Crous P."/>
            <person name="Smith M.E."/>
        </authorList>
    </citation>
    <scope>NUCLEOTIDE SEQUENCE</scope>
    <source>
        <strain evidence="14">NBRC 32514</strain>
    </source>
</reference>
<evidence type="ECO:0000256" key="5">
    <source>
        <dbReference type="ARBA" id="ARBA00022490"/>
    </source>
</evidence>
<dbReference type="GO" id="GO:0030479">
    <property type="term" value="C:actin cortical patch"/>
    <property type="evidence" value="ECO:0007669"/>
    <property type="project" value="UniProtKB-SubCell"/>
</dbReference>
<dbReference type="PANTHER" id="PTHR11216:SF173">
    <property type="entry name" value="ACTIN CYTOSKELETON-REGULATORY COMPLEX PROTEIN PAN1"/>
    <property type="match status" value="1"/>
</dbReference>
<proteinExistence type="inferred from homology"/>
<feature type="region of interest" description="Disordered" evidence="11">
    <location>
        <begin position="157"/>
        <end position="190"/>
    </location>
</feature>
<evidence type="ECO:0000313" key="15">
    <source>
        <dbReference type="Proteomes" id="UP001149813"/>
    </source>
</evidence>
<evidence type="ECO:0000259" key="12">
    <source>
        <dbReference type="PROSITE" id="PS50031"/>
    </source>
</evidence>
<dbReference type="AlphaFoldDB" id="A0A9W8CN43"/>
<dbReference type="CDD" id="cd00052">
    <property type="entry name" value="EH"/>
    <property type="match status" value="2"/>
</dbReference>
<dbReference type="PROSITE" id="PS50222">
    <property type="entry name" value="EF_HAND_2"/>
    <property type="match status" value="1"/>
</dbReference>
<dbReference type="PROSITE" id="PS50031">
    <property type="entry name" value="EH"/>
    <property type="match status" value="2"/>
</dbReference>
<dbReference type="Gene3D" id="1.10.238.10">
    <property type="entry name" value="EF-hand"/>
    <property type="match status" value="2"/>
</dbReference>
<evidence type="ECO:0000256" key="3">
    <source>
        <dbReference type="ARBA" id="ARBA00004413"/>
    </source>
</evidence>
<keyword evidence="15" id="KW-1185">Reference proteome</keyword>
<evidence type="ECO:0000259" key="13">
    <source>
        <dbReference type="PROSITE" id="PS50222"/>
    </source>
</evidence>
<dbReference type="SMART" id="SM00027">
    <property type="entry name" value="EH"/>
    <property type="match status" value="2"/>
</dbReference>
<feature type="compositionally biased region" description="Low complexity" evidence="11">
    <location>
        <begin position="642"/>
        <end position="661"/>
    </location>
</feature>
<evidence type="ECO:0000313" key="14">
    <source>
        <dbReference type="EMBL" id="KAJ1719109.1"/>
    </source>
</evidence>
<evidence type="ECO:0000256" key="6">
    <source>
        <dbReference type="ARBA" id="ARBA00022583"/>
    </source>
</evidence>
<feature type="compositionally biased region" description="Low complexity" evidence="11">
    <location>
        <begin position="425"/>
        <end position="436"/>
    </location>
</feature>
<dbReference type="PANTHER" id="PTHR11216">
    <property type="entry name" value="EH DOMAIN"/>
    <property type="match status" value="1"/>
</dbReference>
<evidence type="ECO:0000256" key="8">
    <source>
        <dbReference type="ARBA" id="ARBA00023054"/>
    </source>
</evidence>
<dbReference type="EMBL" id="JANBOJ010000487">
    <property type="protein sequence ID" value="KAJ1719109.1"/>
    <property type="molecule type" value="Genomic_DNA"/>
</dbReference>
<keyword evidence="8" id="KW-0175">Coiled coil</keyword>
<dbReference type="Proteomes" id="UP001149813">
    <property type="component" value="Unassembled WGS sequence"/>
</dbReference>
<dbReference type="Pfam" id="PF12763">
    <property type="entry name" value="EH"/>
    <property type="match status" value="2"/>
</dbReference>
<keyword evidence="9" id="KW-0472">Membrane</keyword>
<dbReference type="GO" id="GO:0005509">
    <property type="term" value="F:calcium ion binding"/>
    <property type="evidence" value="ECO:0007669"/>
    <property type="project" value="InterPro"/>
</dbReference>
<comment type="subcellular location">
    <subcellularLocation>
        <location evidence="3">Cell membrane</location>
        <topology evidence="3">Peripheral membrane protein</topology>
        <orientation evidence="3">Cytoplasmic side</orientation>
    </subcellularLocation>
    <subcellularLocation>
        <location evidence="2">Cytoplasm</location>
        <location evidence="2">Cytoskeleton</location>
        <location evidence="2">Actin patch</location>
    </subcellularLocation>
    <subcellularLocation>
        <location evidence="1">Endosome membrane</location>
        <topology evidence="1">Peripheral membrane protein</topology>
        <orientation evidence="1">Cytoplasmic side</orientation>
    </subcellularLocation>
</comment>
<dbReference type="InterPro" id="IPR002048">
    <property type="entry name" value="EF_hand_dom"/>
</dbReference>
<feature type="non-terminal residue" evidence="14">
    <location>
        <position position="1"/>
    </location>
</feature>
<evidence type="ECO:0000256" key="4">
    <source>
        <dbReference type="ARBA" id="ARBA00009351"/>
    </source>
</evidence>
<evidence type="ECO:0000256" key="10">
    <source>
        <dbReference type="ARBA" id="ARBA00023212"/>
    </source>
</evidence>
<accession>A0A9W8CN43</accession>
<keyword evidence="10" id="KW-0206">Cytoskeleton</keyword>
<feature type="compositionally biased region" description="Low complexity" evidence="11">
    <location>
        <begin position="157"/>
        <end position="179"/>
    </location>
</feature>
<evidence type="ECO:0000256" key="9">
    <source>
        <dbReference type="ARBA" id="ARBA00023136"/>
    </source>
</evidence>
<keyword evidence="7" id="KW-0677">Repeat</keyword>
<comment type="caution">
    <text evidence="14">The sequence shown here is derived from an EMBL/GenBank/DDBJ whole genome shotgun (WGS) entry which is preliminary data.</text>
</comment>
<dbReference type="OrthoDB" id="1716625at2759"/>
<dbReference type="InterPro" id="IPR011992">
    <property type="entry name" value="EF-hand-dom_pair"/>
</dbReference>
<dbReference type="SUPFAM" id="SSF47473">
    <property type="entry name" value="EF-hand"/>
    <property type="match status" value="2"/>
</dbReference>
<feature type="region of interest" description="Disordered" evidence="11">
    <location>
        <begin position="511"/>
        <end position="533"/>
    </location>
</feature>
<dbReference type="InterPro" id="IPR000261">
    <property type="entry name" value="EH_dom"/>
</dbReference>
<evidence type="ECO:0000256" key="2">
    <source>
        <dbReference type="ARBA" id="ARBA00004134"/>
    </source>
</evidence>
<dbReference type="GO" id="GO:0006897">
    <property type="term" value="P:endocytosis"/>
    <property type="evidence" value="ECO:0007669"/>
    <property type="project" value="TreeGrafter"/>
</dbReference>
<dbReference type="GO" id="GO:0005768">
    <property type="term" value="C:endosome"/>
    <property type="evidence" value="ECO:0007669"/>
    <property type="project" value="UniProtKB-SubCell"/>
</dbReference>
<feature type="domain" description="EH" evidence="12">
    <location>
        <begin position="237"/>
        <end position="325"/>
    </location>
</feature>
<comment type="similarity">
    <text evidence="4">Belongs to the PAN1 family.</text>
</comment>
<evidence type="ECO:0000256" key="11">
    <source>
        <dbReference type="SAM" id="MobiDB-lite"/>
    </source>
</evidence>
<evidence type="ECO:0000256" key="7">
    <source>
        <dbReference type="ARBA" id="ARBA00022737"/>
    </source>
</evidence>
<name>A0A9W8CN43_9FUNG</name>
<dbReference type="GO" id="GO:0005886">
    <property type="term" value="C:plasma membrane"/>
    <property type="evidence" value="ECO:0007669"/>
    <property type="project" value="TreeGrafter"/>
</dbReference>
<gene>
    <name evidence="14" type="primary">PAN1</name>
    <name evidence="14" type="ORF">LPJ53_006062</name>
</gene>
<keyword evidence="6" id="KW-0254">Endocytosis</keyword>
<feature type="domain" description="EF-hand" evidence="13">
    <location>
        <begin position="269"/>
        <end position="304"/>
    </location>
</feature>
<sequence>MNGQAGVPTLSFVPADEAAGYLRLFQASGGSSAPGGRISGDAARTVLMQSRLPVSDLGRIWELADMRKMGSLSQAEFVLAMFLAQSRIRGKALPDVLPHKIAAEVAAAAAGPAQQPMQMQMQQPLAMPTPMQQQPMASFQQHQMPAPMQMSMQMPAPIQPAPTSMHMPTPAPAPAASRPNDPGAPESLADFEASFPSLSPAGASAASAAAPSNALSSVRQSFAQGGAARTWAITAAERASYAAVFRQWAGGRRVLGGAQAREVFAQSGLSQAELARVWALADASNQGELNADEFAVAMHVIFRRLAGEPVPDRLPDDLVPHSTRDFVDSLAAMKQQLLSDAAGAPRRSTPLRTATATASATAAASEYSDDDDTATYTSANRRRPGTTTPAPAAAARASSPAATQPVDQLRRTVAQRRSSVERARAAATAHQTAGAESRVTRRWRIDDLKKEIEDIHRTTPAPGSSADPASERARLLAKRQALAAGVHDALRRLPDALAEYSSLSAELAQVRRDVAERRRRSNGGGKTGGSADDMQARAARLVAQRMAALTGETLDAEGASDGGLADEEREIARELQQRTERVDSVASGLRHVERAMRDMPPKHAALAAGLPWGDDERRASEEVRELLGRLRRIEQQPPRPRASAFSPVAGAPGPSAAAAKDAGARDEQSVAKDALAGPSLADRLARASTKQERDQILRDLAEERFRERQRALGLPDAEDAPPEMAEKPAAASNP</sequence>
<protein>
    <submittedName>
        <fullName evidence="14">Actin organization and endocytosis protein</fullName>
    </submittedName>
</protein>
<feature type="domain" description="EH" evidence="12">
    <location>
        <begin position="17"/>
        <end position="108"/>
    </location>
</feature>
<keyword evidence="5" id="KW-0963">Cytoplasm</keyword>
<feature type="region of interest" description="Disordered" evidence="11">
    <location>
        <begin position="360"/>
        <end position="440"/>
    </location>
</feature>
<dbReference type="GO" id="GO:0016197">
    <property type="term" value="P:endosomal transport"/>
    <property type="evidence" value="ECO:0007669"/>
    <property type="project" value="TreeGrafter"/>
</dbReference>
<feature type="region of interest" description="Disordered" evidence="11">
    <location>
        <begin position="631"/>
        <end position="734"/>
    </location>
</feature>